<dbReference type="EMBL" id="CM037622">
    <property type="protein sequence ID" value="KAH8003538.1"/>
    <property type="molecule type" value="Genomic_DNA"/>
</dbReference>
<proteinExistence type="predicted"/>
<accession>A0ACB8FDL7</accession>
<keyword evidence="2" id="KW-1185">Reference proteome</keyword>
<organism evidence="1 2">
    <name type="scientific">Sphaerodactylus townsendi</name>
    <dbReference type="NCBI Taxonomy" id="933632"/>
    <lineage>
        <taxon>Eukaryota</taxon>
        <taxon>Metazoa</taxon>
        <taxon>Chordata</taxon>
        <taxon>Craniata</taxon>
        <taxon>Vertebrata</taxon>
        <taxon>Euteleostomi</taxon>
        <taxon>Lepidosauria</taxon>
        <taxon>Squamata</taxon>
        <taxon>Bifurcata</taxon>
        <taxon>Gekkota</taxon>
        <taxon>Sphaerodactylidae</taxon>
        <taxon>Sphaerodactylus</taxon>
    </lineage>
</organism>
<name>A0ACB8FDL7_9SAUR</name>
<dbReference type="Proteomes" id="UP000827872">
    <property type="component" value="Linkage Group LG09"/>
</dbReference>
<protein>
    <submittedName>
        <fullName evidence="1">Uncharacterized protein</fullName>
    </submittedName>
</protein>
<comment type="caution">
    <text evidence="1">The sequence shown here is derived from an EMBL/GenBank/DDBJ whole genome shotgun (WGS) entry which is preliminary data.</text>
</comment>
<sequence>MEEVRHGVFWQEEEINVLLQTIRDRGYSSLLMGSTQLPNRAAYRAIARALEAAGYRQTPKQVCTKWKSLKGDFFRVLQAWGKVPLQSSWPENFSELRQIWRNAGRPRLADRRPRGRAGPETEQEERSDEGEDSSQTDNARPGTSQAPAAAAAAAGTEQPAVSAHARLGTILAMLTSIDQRLRRVEARLDHLEQPHPQRPAEPAAAAATAYPTSSLDSSPHGLVIDEGAVVELSSGVATT</sequence>
<evidence type="ECO:0000313" key="1">
    <source>
        <dbReference type="EMBL" id="KAH8003538.1"/>
    </source>
</evidence>
<gene>
    <name evidence="1" type="ORF">K3G42_019698</name>
</gene>
<reference evidence="1" key="1">
    <citation type="submission" date="2021-08" db="EMBL/GenBank/DDBJ databases">
        <title>The first chromosome-level gecko genome reveals the dynamic sex chromosomes of Neotropical dwarf geckos (Sphaerodactylidae: Sphaerodactylus).</title>
        <authorList>
            <person name="Pinto B.J."/>
            <person name="Keating S.E."/>
            <person name="Gamble T."/>
        </authorList>
    </citation>
    <scope>NUCLEOTIDE SEQUENCE</scope>
    <source>
        <strain evidence="1">TG3544</strain>
    </source>
</reference>
<evidence type="ECO:0000313" key="2">
    <source>
        <dbReference type="Proteomes" id="UP000827872"/>
    </source>
</evidence>